<dbReference type="WBParaSite" id="Hba_13824">
    <property type="protein sequence ID" value="Hba_13824"/>
    <property type="gene ID" value="Hba_13824"/>
</dbReference>
<name>A0A1I7X8B6_HETBA</name>
<protein>
    <submittedName>
        <fullName evidence="2">Uncharacterized protein</fullName>
    </submittedName>
</protein>
<keyword evidence="1" id="KW-1185">Reference proteome</keyword>
<sequence length="44" mass="4905">MPMIGARFYAQLEAAQMRNDVLENELSLSPIVNVMSYSALMSIV</sequence>
<accession>A0A1I7X8B6</accession>
<dbReference type="Proteomes" id="UP000095283">
    <property type="component" value="Unplaced"/>
</dbReference>
<dbReference type="AlphaFoldDB" id="A0A1I7X8B6"/>
<reference evidence="2" key="1">
    <citation type="submission" date="2016-11" db="UniProtKB">
        <authorList>
            <consortium name="WormBaseParasite"/>
        </authorList>
    </citation>
    <scope>IDENTIFICATION</scope>
</reference>
<dbReference type="Gene3D" id="1.20.5.5160">
    <property type="match status" value="1"/>
</dbReference>
<proteinExistence type="predicted"/>
<evidence type="ECO:0000313" key="1">
    <source>
        <dbReference type="Proteomes" id="UP000095283"/>
    </source>
</evidence>
<organism evidence="1 2">
    <name type="scientific">Heterorhabditis bacteriophora</name>
    <name type="common">Entomopathogenic nematode worm</name>
    <dbReference type="NCBI Taxonomy" id="37862"/>
    <lineage>
        <taxon>Eukaryota</taxon>
        <taxon>Metazoa</taxon>
        <taxon>Ecdysozoa</taxon>
        <taxon>Nematoda</taxon>
        <taxon>Chromadorea</taxon>
        <taxon>Rhabditida</taxon>
        <taxon>Rhabditina</taxon>
        <taxon>Rhabditomorpha</taxon>
        <taxon>Strongyloidea</taxon>
        <taxon>Heterorhabditidae</taxon>
        <taxon>Heterorhabditis</taxon>
    </lineage>
</organism>
<evidence type="ECO:0000313" key="2">
    <source>
        <dbReference type="WBParaSite" id="Hba_13824"/>
    </source>
</evidence>